<evidence type="ECO:0000313" key="6">
    <source>
        <dbReference type="EMBL" id="DAD25961.1"/>
    </source>
</evidence>
<keyword evidence="3" id="KW-0653">Protein transport</keyword>
<evidence type="ECO:0000259" key="5">
    <source>
        <dbReference type="Pfam" id="PF03081"/>
    </source>
</evidence>
<feature type="region of interest" description="Disordered" evidence="4">
    <location>
        <begin position="182"/>
        <end position="201"/>
    </location>
</feature>
<dbReference type="GO" id="GO:0015031">
    <property type="term" value="P:protein transport"/>
    <property type="evidence" value="ECO:0007669"/>
    <property type="project" value="UniProtKB-KW"/>
</dbReference>
<dbReference type="GO" id="GO:0006887">
    <property type="term" value="P:exocytosis"/>
    <property type="evidence" value="ECO:0007669"/>
    <property type="project" value="UniProtKB-KW"/>
</dbReference>
<dbReference type="Pfam" id="PF03081">
    <property type="entry name" value="Exo70_C"/>
    <property type="match status" value="1"/>
</dbReference>
<keyword evidence="7" id="KW-1185">Reference proteome</keyword>
<dbReference type="Proteomes" id="UP000607653">
    <property type="component" value="Unassembled WGS sequence"/>
</dbReference>
<dbReference type="InterPro" id="IPR046364">
    <property type="entry name" value="Exo70_C"/>
</dbReference>
<dbReference type="GO" id="GO:0005546">
    <property type="term" value="F:phosphatidylinositol-4,5-bisphosphate binding"/>
    <property type="evidence" value="ECO:0007669"/>
    <property type="project" value="InterPro"/>
</dbReference>
<protein>
    <recommendedName>
        <fullName evidence="3">Exocyst subunit Exo70 family protein</fullName>
    </recommendedName>
</protein>
<name>A0A822Y329_NELNU</name>
<dbReference type="PANTHER" id="PTHR12542">
    <property type="entry name" value="EXOCYST COMPLEX PROTEIN EXO70"/>
    <property type="match status" value="1"/>
</dbReference>
<keyword evidence="3" id="KW-0268">Exocytosis</keyword>
<evidence type="ECO:0000313" key="7">
    <source>
        <dbReference type="Proteomes" id="UP000607653"/>
    </source>
</evidence>
<comment type="function">
    <text evidence="3">Component of the exocyst complex.</text>
</comment>
<comment type="caution">
    <text evidence="6">The sequence shown here is derived from an EMBL/GenBank/DDBJ whole genome shotgun (WGS) entry which is preliminary data.</text>
</comment>
<evidence type="ECO:0000256" key="3">
    <source>
        <dbReference type="RuleBase" id="RU365026"/>
    </source>
</evidence>
<keyword evidence="2 3" id="KW-0813">Transport</keyword>
<dbReference type="AlphaFoldDB" id="A0A822Y329"/>
<proteinExistence type="inferred from homology"/>
<dbReference type="SUPFAM" id="SSF74788">
    <property type="entry name" value="Cullin repeat-like"/>
    <property type="match status" value="1"/>
</dbReference>
<accession>A0A822Y329</accession>
<dbReference type="EMBL" id="DUZY01000002">
    <property type="protein sequence ID" value="DAD25961.1"/>
    <property type="molecule type" value="Genomic_DNA"/>
</dbReference>
<dbReference type="PANTHER" id="PTHR12542:SF17">
    <property type="entry name" value="EXOCYST SUBUNIT EXO70 FAMILY PROTEIN"/>
    <property type="match status" value="1"/>
</dbReference>
<dbReference type="InterPro" id="IPR004140">
    <property type="entry name" value="Exo70"/>
</dbReference>
<evidence type="ECO:0000256" key="2">
    <source>
        <dbReference type="ARBA" id="ARBA00022448"/>
    </source>
</evidence>
<dbReference type="InterPro" id="IPR016159">
    <property type="entry name" value="Cullin_repeat-like_dom_sf"/>
</dbReference>
<dbReference type="GO" id="GO:0000145">
    <property type="term" value="C:exocyst"/>
    <property type="evidence" value="ECO:0007669"/>
    <property type="project" value="InterPro"/>
</dbReference>
<sequence>MDLRRYNLHFQSLTTRAQAGWITSHRRFPSDWYGSYWSSFANSMVRTSNLRYLLGEDWISNHEAMVKQYAASYERMGWNNVFSALPENPGAVASKEEAKEHFKRFSSAFEEAYRKQSSWVVTDGRLRDEIKLSIAKKLVPAYRELYDRYRIALSDEKNVHGVVRFAPDDLGNYLSDLFYGTGASGSTSSSSSSRSRGWRSQ</sequence>
<evidence type="ECO:0000256" key="4">
    <source>
        <dbReference type="SAM" id="MobiDB-lite"/>
    </source>
</evidence>
<gene>
    <name evidence="6" type="ORF">HUJ06_027428</name>
</gene>
<dbReference type="Gene3D" id="1.20.1280.170">
    <property type="entry name" value="Exocyst complex component Exo70"/>
    <property type="match status" value="1"/>
</dbReference>
<evidence type="ECO:0000256" key="1">
    <source>
        <dbReference type="ARBA" id="ARBA00006756"/>
    </source>
</evidence>
<organism evidence="6 7">
    <name type="scientific">Nelumbo nucifera</name>
    <name type="common">Sacred lotus</name>
    <dbReference type="NCBI Taxonomy" id="4432"/>
    <lineage>
        <taxon>Eukaryota</taxon>
        <taxon>Viridiplantae</taxon>
        <taxon>Streptophyta</taxon>
        <taxon>Embryophyta</taxon>
        <taxon>Tracheophyta</taxon>
        <taxon>Spermatophyta</taxon>
        <taxon>Magnoliopsida</taxon>
        <taxon>Proteales</taxon>
        <taxon>Nelumbonaceae</taxon>
        <taxon>Nelumbo</taxon>
    </lineage>
</organism>
<feature type="domain" description="Exocyst complex subunit Exo70 C-terminal" evidence="5">
    <location>
        <begin position="43"/>
        <end position="176"/>
    </location>
</feature>
<comment type="similarity">
    <text evidence="1 3">Belongs to the EXO70 family.</text>
</comment>
<reference evidence="6 7" key="1">
    <citation type="journal article" date="2020" name="Mol. Biol. Evol.">
        <title>Distinct Expression and Methylation Patterns for Genes with Different Fates following a Single Whole-Genome Duplication in Flowering Plants.</title>
        <authorList>
            <person name="Shi T."/>
            <person name="Rahmani R.S."/>
            <person name="Gugger P.F."/>
            <person name="Wang M."/>
            <person name="Li H."/>
            <person name="Zhang Y."/>
            <person name="Li Z."/>
            <person name="Wang Q."/>
            <person name="Van de Peer Y."/>
            <person name="Marchal K."/>
            <person name="Chen J."/>
        </authorList>
    </citation>
    <scope>NUCLEOTIDE SEQUENCE [LARGE SCALE GENOMIC DNA]</scope>
    <source>
        <tissue evidence="6">Leaf</tissue>
    </source>
</reference>